<dbReference type="InterPro" id="IPR013221">
    <property type="entry name" value="Mur_ligase_cen"/>
</dbReference>
<dbReference type="EMBL" id="PTIS01000014">
    <property type="protein sequence ID" value="PPK47006.1"/>
    <property type="molecule type" value="Genomic_DNA"/>
</dbReference>
<name>A0A2S6FVY9_9CLOT</name>
<dbReference type="AlphaFoldDB" id="A0A2S6FVY9"/>
<dbReference type="InterPro" id="IPR018109">
    <property type="entry name" value="Folylpolyglutamate_synth_CS"/>
</dbReference>
<evidence type="ECO:0000256" key="3">
    <source>
        <dbReference type="ARBA" id="ARBA00022741"/>
    </source>
</evidence>
<dbReference type="Pfam" id="PF08245">
    <property type="entry name" value="Mur_ligase_M"/>
    <property type="match status" value="1"/>
</dbReference>
<dbReference type="InterPro" id="IPR036565">
    <property type="entry name" value="Mur-like_cat_sf"/>
</dbReference>
<keyword evidence="2" id="KW-0436">Ligase</keyword>
<dbReference type="RefSeq" id="WP_104410341.1">
    <property type="nucleotide sequence ID" value="NZ_PTIS01000014.1"/>
</dbReference>
<evidence type="ECO:0000313" key="8">
    <source>
        <dbReference type="Proteomes" id="UP000239863"/>
    </source>
</evidence>
<evidence type="ECO:0000256" key="2">
    <source>
        <dbReference type="ARBA" id="ARBA00022598"/>
    </source>
</evidence>
<dbReference type="GO" id="GO:0005524">
    <property type="term" value="F:ATP binding"/>
    <property type="evidence" value="ECO:0007669"/>
    <property type="project" value="UniProtKB-KW"/>
</dbReference>
<dbReference type="SUPFAM" id="SSF53244">
    <property type="entry name" value="MurD-like peptide ligases, peptide-binding domain"/>
    <property type="match status" value="1"/>
</dbReference>
<dbReference type="PANTHER" id="PTHR23135:SF18">
    <property type="entry name" value="CYANOPHYCIN SYNTHETASE"/>
    <property type="match status" value="1"/>
</dbReference>
<evidence type="ECO:0000256" key="1">
    <source>
        <dbReference type="ARBA" id="ARBA00004752"/>
    </source>
</evidence>
<feature type="domain" description="Mur ligase central" evidence="6">
    <location>
        <begin position="42"/>
        <end position="249"/>
    </location>
</feature>
<dbReference type="PANTHER" id="PTHR23135">
    <property type="entry name" value="MUR LIGASE FAMILY MEMBER"/>
    <property type="match status" value="1"/>
</dbReference>
<comment type="caution">
    <text evidence="7">The sequence shown here is derived from an EMBL/GenBank/DDBJ whole genome shotgun (WGS) entry which is preliminary data.</text>
</comment>
<gene>
    <name evidence="7" type="ORF">BD821_11446</name>
</gene>
<reference evidence="7 8" key="1">
    <citation type="submission" date="2018-02" db="EMBL/GenBank/DDBJ databases">
        <title>Genomic Encyclopedia of Archaeal and Bacterial Type Strains, Phase II (KMG-II): from individual species to whole genera.</title>
        <authorList>
            <person name="Goeker M."/>
        </authorList>
    </citation>
    <scope>NUCLEOTIDE SEQUENCE [LARGE SCALE GENOMIC DNA]</scope>
    <source>
        <strain evidence="7 8">DSM 15099</strain>
    </source>
</reference>
<proteinExistence type="predicted"/>
<dbReference type="Pfam" id="PF02875">
    <property type="entry name" value="Mur_ligase_C"/>
    <property type="match status" value="1"/>
</dbReference>
<dbReference type="InterPro" id="IPR004101">
    <property type="entry name" value="Mur_ligase_C"/>
</dbReference>
<dbReference type="InterPro" id="IPR036615">
    <property type="entry name" value="Mur_ligase_C_dom_sf"/>
</dbReference>
<dbReference type="OrthoDB" id="1706403at2"/>
<evidence type="ECO:0000259" key="6">
    <source>
        <dbReference type="Pfam" id="PF08245"/>
    </source>
</evidence>
<organism evidence="7 8">
    <name type="scientific">Clostridium algidicarnis DSM 15099</name>
    <dbReference type="NCBI Taxonomy" id="1121295"/>
    <lineage>
        <taxon>Bacteria</taxon>
        <taxon>Bacillati</taxon>
        <taxon>Bacillota</taxon>
        <taxon>Clostridia</taxon>
        <taxon>Eubacteriales</taxon>
        <taxon>Clostridiaceae</taxon>
        <taxon>Clostridium</taxon>
    </lineage>
</organism>
<keyword evidence="4" id="KW-0067">ATP-binding</keyword>
<protein>
    <submittedName>
        <fullName evidence="7">UDP-N-acetylmuramyl tripeptide synthase</fullName>
    </submittedName>
</protein>
<comment type="pathway">
    <text evidence="1">Cell wall biogenesis; peptidoglycan biosynthesis.</text>
</comment>
<evidence type="ECO:0000313" key="7">
    <source>
        <dbReference type="EMBL" id="PPK47006.1"/>
    </source>
</evidence>
<dbReference type="GO" id="GO:0004326">
    <property type="term" value="F:tetrahydrofolylpolyglutamate synthase activity"/>
    <property type="evidence" value="ECO:0007669"/>
    <property type="project" value="InterPro"/>
</dbReference>
<dbReference type="Proteomes" id="UP000239863">
    <property type="component" value="Unassembled WGS sequence"/>
</dbReference>
<keyword evidence="3" id="KW-0547">Nucleotide-binding</keyword>
<dbReference type="Gene3D" id="3.90.190.20">
    <property type="entry name" value="Mur ligase, C-terminal domain"/>
    <property type="match status" value="1"/>
</dbReference>
<evidence type="ECO:0000259" key="5">
    <source>
        <dbReference type="Pfam" id="PF02875"/>
    </source>
</evidence>
<accession>A0A2S6FVY9</accession>
<dbReference type="SUPFAM" id="SSF53623">
    <property type="entry name" value="MurD-like peptide ligases, catalytic domain"/>
    <property type="match status" value="1"/>
</dbReference>
<dbReference type="STRING" id="37659.GCA_000703125_01308"/>
<dbReference type="PROSITE" id="PS01011">
    <property type="entry name" value="FOLYLPOLYGLU_SYNT_1"/>
    <property type="match status" value="1"/>
</dbReference>
<feature type="domain" description="Mur ligase C-terminal" evidence="5">
    <location>
        <begin position="276"/>
        <end position="404"/>
    </location>
</feature>
<dbReference type="Gene3D" id="3.40.1190.10">
    <property type="entry name" value="Mur-like, catalytic domain"/>
    <property type="match status" value="1"/>
</dbReference>
<sequence>MRTIESFELSGINTKKRLNDFSDKVTYEINNERVFDIPIISVTGTNGKTTTVRLIHTVLRRLGYISGLASTGGIFIGNDKIMDGDTTGFYSARKVLSNSKVEVAVLETARGGIIKKGLGYKKARVAVFTSISEDHIGMGGLNSIEDIIKIKTVIFDEIHPDGKIVCCNNPLLMESLKGRKRVCLFGIDFDYSMKKHKDMGYEGMFVENNYIIYFNNNKLTPIADIRELPFTHNGISKSNIKNVMATIMAVIEIYPNLTDIIDVIKTIKCDLSINAGRQNIIDMGKFNLVLDYGHNSESFIEVFNIVKSLNPKVITAIIGAAGDRQDKYIRELGYIATKYSDNIIIREQKDLRNRNIGESARLIMKGVMDNKDFDITKVKVIYKEEEALANCMKDAREGEFIVLFTQCLDSVIPVVNEFLESIGKEKLYK</sequence>
<evidence type="ECO:0000256" key="4">
    <source>
        <dbReference type="ARBA" id="ARBA00022840"/>
    </source>
</evidence>